<dbReference type="RefSeq" id="WP_209701942.1">
    <property type="nucleotide sequence ID" value="NZ_JAGGLM010000007.1"/>
</dbReference>
<protein>
    <recommendedName>
        <fullName evidence="7">Orotidine 5'-phosphate decarboxylase</fullName>
        <ecNumber evidence="7">4.1.1.23</ecNumber>
    </recommendedName>
    <alternativeName>
        <fullName evidence="7">OMP decarboxylase</fullName>
        <shortName evidence="7">OMPDCase</shortName>
        <shortName evidence="7">OMPdecase</shortName>
    </alternativeName>
</protein>
<dbReference type="GO" id="GO:0004590">
    <property type="term" value="F:orotidine-5'-phosphate decarboxylase activity"/>
    <property type="evidence" value="ECO:0007669"/>
    <property type="project" value="UniProtKB-EC"/>
</dbReference>
<dbReference type="InterPro" id="IPR011060">
    <property type="entry name" value="RibuloseP-bd_barrel"/>
</dbReference>
<dbReference type="CDD" id="cd04725">
    <property type="entry name" value="OMP_decarboxylase_like"/>
    <property type="match status" value="1"/>
</dbReference>
<dbReference type="Gene3D" id="3.20.20.70">
    <property type="entry name" value="Aldolase class I"/>
    <property type="match status" value="1"/>
</dbReference>
<name>A0ABS4KV85_9CLOT</name>
<feature type="domain" description="Orotidine 5'-phosphate decarboxylase" evidence="8">
    <location>
        <begin position="15"/>
        <end position="266"/>
    </location>
</feature>
<dbReference type="EMBL" id="JAGGLM010000007">
    <property type="protein sequence ID" value="MBP2032769.1"/>
    <property type="molecule type" value="Genomic_DNA"/>
</dbReference>
<feature type="active site" description="Proton donor" evidence="7">
    <location>
        <position position="97"/>
    </location>
</feature>
<evidence type="ECO:0000256" key="3">
    <source>
        <dbReference type="ARBA" id="ARBA00022793"/>
    </source>
</evidence>
<reference evidence="9 10" key="1">
    <citation type="submission" date="2021-03" db="EMBL/GenBank/DDBJ databases">
        <title>Genomic Encyclopedia of Type Strains, Phase IV (KMG-IV): sequencing the most valuable type-strain genomes for metagenomic binning, comparative biology and taxonomic classification.</title>
        <authorList>
            <person name="Goeker M."/>
        </authorList>
    </citation>
    <scope>NUCLEOTIDE SEQUENCE [LARGE SCALE GENOMIC DNA]</scope>
    <source>
        <strain evidence="9 10">DSM 28783</strain>
    </source>
</reference>
<organism evidence="9 10">
    <name type="scientific">Clostridium algifaecis</name>
    <dbReference type="NCBI Taxonomy" id="1472040"/>
    <lineage>
        <taxon>Bacteria</taxon>
        <taxon>Bacillati</taxon>
        <taxon>Bacillota</taxon>
        <taxon>Clostridia</taxon>
        <taxon>Eubacteriales</taxon>
        <taxon>Clostridiaceae</taxon>
        <taxon>Clostridium</taxon>
    </lineage>
</organism>
<evidence type="ECO:0000259" key="8">
    <source>
        <dbReference type="SMART" id="SM00934"/>
    </source>
</evidence>
<dbReference type="InterPro" id="IPR013785">
    <property type="entry name" value="Aldolase_TIM"/>
</dbReference>
<comment type="caution">
    <text evidence="9">The sequence shown here is derived from an EMBL/GenBank/DDBJ whole genome shotgun (WGS) entry which is preliminary data.</text>
</comment>
<keyword evidence="3 7" id="KW-0210">Decarboxylase</keyword>
<keyword evidence="5 7" id="KW-0456">Lyase</keyword>
<dbReference type="Pfam" id="PF00215">
    <property type="entry name" value="OMPdecase"/>
    <property type="match status" value="1"/>
</dbReference>
<evidence type="ECO:0000256" key="2">
    <source>
        <dbReference type="ARBA" id="ARBA00008847"/>
    </source>
</evidence>
<dbReference type="Proteomes" id="UP001519307">
    <property type="component" value="Unassembled WGS sequence"/>
</dbReference>
<evidence type="ECO:0000256" key="1">
    <source>
        <dbReference type="ARBA" id="ARBA00004861"/>
    </source>
</evidence>
<dbReference type="InterPro" id="IPR001754">
    <property type="entry name" value="OMPdeCOase_dom"/>
</dbReference>
<dbReference type="PANTHER" id="PTHR43375:SF1">
    <property type="entry name" value="OROTIDINE 5'-PHOSPHATE DECARBOXYLASE"/>
    <property type="match status" value="1"/>
</dbReference>
<sequence length="287" mass="32344">MIIDELYENVNKKGNVCVGLDTSIEYMPESFLKKQINEADAIFEYNKNIIDSTYDIAACFKVQIAYYEALGLKGLEVYSKTLKYIKQKKCIAIADVKREDIKKTGEMYAKAHFEGDFESDFITLNPYMGLDILDPFIPYMEKKNKGVFVLIRTSNEGAKDIQYIDTKDNKKVYDVLGEKLNEIGSKYLGSCGYSAIGGVMGCTHQEEGKELRKRLNNVFFLIPGYGAQGGGAKDVAVYLKNGNGGVVNSSRGILMAYKKYENGESRYAECSRMEVIKMRDSIFAETR</sequence>
<dbReference type="PANTHER" id="PTHR43375">
    <property type="entry name" value="OROTIDINE 5'-PHOSPHATE DECARBOXYLASE"/>
    <property type="match status" value="1"/>
</dbReference>
<evidence type="ECO:0000256" key="7">
    <source>
        <dbReference type="HAMAP-Rule" id="MF_01215"/>
    </source>
</evidence>
<comment type="similarity">
    <text evidence="2 7">Belongs to the OMP decarboxylase family. Type 2 subfamily.</text>
</comment>
<gene>
    <name evidence="7" type="primary">pyrF</name>
    <name evidence="9" type="ORF">J2Z42_001443</name>
</gene>
<evidence type="ECO:0000313" key="10">
    <source>
        <dbReference type="Proteomes" id="UP001519307"/>
    </source>
</evidence>
<dbReference type="SMART" id="SM00934">
    <property type="entry name" value="OMPdecase"/>
    <property type="match status" value="1"/>
</dbReference>
<keyword evidence="4 7" id="KW-0665">Pyrimidine biosynthesis</keyword>
<dbReference type="NCBIfam" id="TIGR02127">
    <property type="entry name" value="pyrF_sub2"/>
    <property type="match status" value="1"/>
</dbReference>
<comment type="pathway">
    <text evidence="1 7">Pyrimidine metabolism; UMP biosynthesis via de novo pathway; UMP from orotate: step 2/2.</text>
</comment>
<dbReference type="EC" id="4.1.1.23" evidence="7"/>
<keyword evidence="10" id="KW-1185">Reference proteome</keyword>
<evidence type="ECO:0000256" key="5">
    <source>
        <dbReference type="ARBA" id="ARBA00023239"/>
    </source>
</evidence>
<dbReference type="InterPro" id="IPR011995">
    <property type="entry name" value="OMPdecase_type-2"/>
</dbReference>
<comment type="catalytic activity">
    <reaction evidence="6 7">
        <text>orotidine 5'-phosphate + H(+) = UMP + CO2</text>
        <dbReference type="Rhea" id="RHEA:11596"/>
        <dbReference type="ChEBI" id="CHEBI:15378"/>
        <dbReference type="ChEBI" id="CHEBI:16526"/>
        <dbReference type="ChEBI" id="CHEBI:57538"/>
        <dbReference type="ChEBI" id="CHEBI:57865"/>
        <dbReference type="EC" id="4.1.1.23"/>
    </reaction>
</comment>
<evidence type="ECO:0000313" key="9">
    <source>
        <dbReference type="EMBL" id="MBP2032769.1"/>
    </source>
</evidence>
<evidence type="ECO:0000256" key="6">
    <source>
        <dbReference type="ARBA" id="ARBA00049157"/>
    </source>
</evidence>
<dbReference type="SUPFAM" id="SSF51366">
    <property type="entry name" value="Ribulose-phoshate binding barrel"/>
    <property type="match status" value="1"/>
</dbReference>
<proteinExistence type="inferred from homology"/>
<dbReference type="HAMAP" id="MF_01215">
    <property type="entry name" value="OMPdecase_type2"/>
    <property type="match status" value="1"/>
</dbReference>
<accession>A0ABS4KV85</accession>
<evidence type="ECO:0000256" key="4">
    <source>
        <dbReference type="ARBA" id="ARBA00022975"/>
    </source>
</evidence>